<gene>
    <name evidence="1" type="ORF">GCM10009817_17400</name>
</gene>
<sequence>MATLTRSITIHAPVQTVFDIALDIGELWHAKDVALADVDLKPDGVGTSARIFSHAFGFHIEGGLEYTEVVPNERIVAQVHFFAEKPTWTFTFHAADGDTTVTAVGEWELKVPVVGKPIEHMMVKEHEPFLEGILEHLKTKAEATVPA</sequence>
<dbReference type="Proteomes" id="UP001500013">
    <property type="component" value="Unassembled WGS sequence"/>
</dbReference>
<dbReference type="InterPro" id="IPR019587">
    <property type="entry name" value="Polyketide_cyclase/dehydratase"/>
</dbReference>
<evidence type="ECO:0000313" key="2">
    <source>
        <dbReference type="Proteomes" id="UP001500013"/>
    </source>
</evidence>
<dbReference type="Gene3D" id="3.30.530.20">
    <property type="match status" value="1"/>
</dbReference>
<protein>
    <recommendedName>
        <fullName evidence="3">Polyketide cyclase/dehydrase/lipid transport protein</fullName>
    </recommendedName>
</protein>
<dbReference type="SUPFAM" id="SSF55961">
    <property type="entry name" value="Bet v1-like"/>
    <property type="match status" value="1"/>
</dbReference>
<reference evidence="1 2" key="1">
    <citation type="journal article" date="2019" name="Int. J. Syst. Evol. Microbiol.">
        <title>The Global Catalogue of Microorganisms (GCM) 10K type strain sequencing project: providing services to taxonomists for standard genome sequencing and annotation.</title>
        <authorList>
            <consortium name="The Broad Institute Genomics Platform"/>
            <consortium name="The Broad Institute Genome Sequencing Center for Infectious Disease"/>
            <person name="Wu L."/>
            <person name="Ma J."/>
        </authorList>
    </citation>
    <scope>NUCLEOTIDE SEQUENCE [LARGE SCALE GENOMIC DNA]</scope>
    <source>
        <strain evidence="1 2">JCM 15628</strain>
    </source>
</reference>
<dbReference type="EMBL" id="BAAAPU010000007">
    <property type="protein sequence ID" value="GAA1977511.1"/>
    <property type="molecule type" value="Genomic_DNA"/>
</dbReference>
<evidence type="ECO:0008006" key="3">
    <source>
        <dbReference type="Google" id="ProtNLM"/>
    </source>
</evidence>
<dbReference type="InterPro" id="IPR023393">
    <property type="entry name" value="START-like_dom_sf"/>
</dbReference>
<name>A0ABN2RZ50_9MICO</name>
<comment type="caution">
    <text evidence="1">The sequence shown here is derived from an EMBL/GenBank/DDBJ whole genome shotgun (WGS) entry which is preliminary data.</text>
</comment>
<organism evidence="1 2">
    <name type="scientific">Terrabacter lapilli</name>
    <dbReference type="NCBI Taxonomy" id="436231"/>
    <lineage>
        <taxon>Bacteria</taxon>
        <taxon>Bacillati</taxon>
        <taxon>Actinomycetota</taxon>
        <taxon>Actinomycetes</taxon>
        <taxon>Micrococcales</taxon>
        <taxon>Intrasporangiaceae</taxon>
        <taxon>Terrabacter</taxon>
    </lineage>
</organism>
<dbReference type="Pfam" id="PF10604">
    <property type="entry name" value="Polyketide_cyc2"/>
    <property type="match status" value="1"/>
</dbReference>
<keyword evidence="2" id="KW-1185">Reference proteome</keyword>
<evidence type="ECO:0000313" key="1">
    <source>
        <dbReference type="EMBL" id="GAA1977511.1"/>
    </source>
</evidence>
<accession>A0ABN2RZ50</accession>
<proteinExistence type="predicted"/>
<dbReference type="RefSeq" id="WP_344060624.1">
    <property type="nucleotide sequence ID" value="NZ_BAAAPU010000007.1"/>
</dbReference>